<evidence type="ECO:0000313" key="4">
    <source>
        <dbReference type="Proteomes" id="UP000054837"/>
    </source>
</evidence>
<dbReference type="RefSeq" id="WP_058889663.1">
    <property type="nucleotide sequence ID" value="NZ_LQBL01000001.1"/>
</dbReference>
<dbReference type="OrthoDB" id="9813965at2"/>
<dbReference type="STRING" id="767452.AVL62_15705"/>
<dbReference type="SUPFAM" id="SSF55008">
    <property type="entry name" value="HMA, heavy metal-associated domain"/>
    <property type="match status" value="1"/>
</dbReference>
<dbReference type="AlphaFoldDB" id="A0A0W8IJ30"/>
<dbReference type="InterPro" id="IPR006121">
    <property type="entry name" value="HMA_dom"/>
</dbReference>
<keyword evidence="4" id="KW-1185">Reference proteome</keyword>
<feature type="compositionally biased region" description="Polar residues" evidence="1">
    <location>
        <begin position="85"/>
        <end position="95"/>
    </location>
</feature>
<dbReference type="Proteomes" id="UP000054837">
    <property type="component" value="Unassembled WGS sequence"/>
</dbReference>
<evidence type="ECO:0000256" key="1">
    <source>
        <dbReference type="SAM" id="MobiDB-lite"/>
    </source>
</evidence>
<dbReference type="InterPro" id="IPR036163">
    <property type="entry name" value="HMA_dom_sf"/>
</dbReference>
<protein>
    <recommendedName>
        <fullName evidence="2">HMA domain-containing protein</fullName>
    </recommendedName>
</protein>
<comment type="caution">
    <text evidence="3">The sequence shown here is derived from an EMBL/GenBank/DDBJ whole genome shotgun (WGS) entry which is preliminary data.</text>
</comment>
<evidence type="ECO:0000313" key="3">
    <source>
        <dbReference type="EMBL" id="KUG59988.1"/>
    </source>
</evidence>
<proteinExistence type="predicted"/>
<reference evidence="3 4" key="1">
    <citation type="submission" date="2015-12" db="EMBL/GenBank/DDBJ databases">
        <title>Serinicoccus chungangenesis strain CD08_5 genome sequencing and assembly.</title>
        <authorList>
            <person name="Chander A.M."/>
            <person name="Kaur G."/>
            <person name="Nair G.R."/>
            <person name="Dhawan D.K."/>
            <person name="Kochhar R.K."/>
            <person name="Mayilraj S."/>
            <person name="Bhadada S.K."/>
        </authorList>
    </citation>
    <scope>NUCLEOTIDE SEQUENCE [LARGE SCALE GENOMIC DNA]</scope>
    <source>
        <strain evidence="3 4">CD08_5</strain>
    </source>
</reference>
<feature type="region of interest" description="Disordered" evidence="1">
    <location>
        <begin position="75"/>
        <end position="100"/>
    </location>
</feature>
<dbReference type="CDD" id="cd00371">
    <property type="entry name" value="HMA"/>
    <property type="match status" value="1"/>
</dbReference>
<gene>
    <name evidence="3" type="ORF">AVL62_15705</name>
</gene>
<dbReference type="Gene3D" id="3.30.70.100">
    <property type="match status" value="1"/>
</dbReference>
<name>A0A0W8IJ30_9MICO</name>
<sequence>MAVTRTYRVWGLTCGACLAVVLDAVRSLPGVRSAAVDLVREGGSRLVITATREPQVETIRAAVELGGFVLGRSRAGRAGSGSSPGTGTVNGQPALTANGPVATMVPDAAYA</sequence>
<dbReference type="Pfam" id="PF00403">
    <property type="entry name" value="HMA"/>
    <property type="match status" value="1"/>
</dbReference>
<organism evidence="3 4">
    <name type="scientific">Serinicoccus chungangensis</name>
    <dbReference type="NCBI Taxonomy" id="767452"/>
    <lineage>
        <taxon>Bacteria</taxon>
        <taxon>Bacillati</taxon>
        <taxon>Actinomycetota</taxon>
        <taxon>Actinomycetes</taxon>
        <taxon>Micrococcales</taxon>
        <taxon>Ornithinimicrobiaceae</taxon>
        <taxon>Serinicoccus</taxon>
    </lineage>
</organism>
<accession>A0A0W8IJ30</accession>
<feature type="domain" description="HMA" evidence="2">
    <location>
        <begin position="3"/>
        <end position="71"/>
    </location>
</feature>
<dbReference type="EMBL" id="LQBL01000001">
    <property type="protein sequence ID" value="KUG59988.1"/>
    <property type="molecule type" value="Genomic_DNA"/>
</dbReference>
<evidence type="ECO:0000259" key="2">
    <source>
        <dbReference type="PROSITE" id="PS50846"/>
    </source>
</evidence>
<dbReference type="GO" id="GO:0046872">
    <property type="term" value="F:metal ion binding"/>
    <property type="evidence" value="ECO:0007669"/>
    <property type="project" value="InterPro"/>
</dbReference>
<dbReference type="PROSITE" id="PS50846">
    <property type="entry name" value="HMA_2"/>
    <property type="match status" value="1"/>
</dbReference>